<dbReference type="Proteomes" id="UP000692954">
    <property type="component" value="Unassembled WGS sequence"/>
</dbReference>
<reference evidence="2" key="1">
    <citation type="submission" date="2021-01" db="EMBL/GenBank/DDBJ databases">
        <authorList>
            <consortium name="Genoscope - CEA"/>
            <person name="William W."/>
        </authorList>
    </citation>
    <scope>NUCLEOTIDE SEQUENCE</scope>
</reference>
<dbReference type="GO" id="GO:0006508">
    <property type="term" value="P:proteolysis"/>
    <property type="evidence" value="ECO:0007669"/>
    <property type="project" value="InterPro"/>
</dbReference>
<keyword evidence="1" id="KW-0472">Membrane</keyword>
<gene>
    <name evidence="2" type="ORF">PSON_ATCC_30995.1.T0460234</name>
</gene>
<dbReference type="InterPro" id="IPR001563">
    <property type="entry name" value="Peptidase_S10"/>
</dbReference>
<evidence type="ECO:0008006" key="4">
    <source>
        <dbReference type="Google" id="ProtNLM"/>
    </source>
</evidence>
<name>A0A8S1N5P2_9CILI</name>
<sequence>MQKIYVPQTQHYLIQKLIEKLNKQKKMKKLISLLILLTITQTMQILINETEKVDNEKLEQLFDIHYLGDIYSGYLKVDDEGTTEFYYLFYPSLKESLKKPVILWLNGGPGCSSIQGAFNENGPFVFKAGTSEFELNKYSWTNFANMIYLESPISVGFSYGSQVEQSDESTAKYNLKAMIDFFNKFQDYRKLPFYIAGESFGGVYGPTLAKEIINYNDQQTIENRINLQGLAIGNGCTDPSECTHDAWAFQIHVFHQVGRHNFISEELYEEIRKEEDKCIKEKGKLEICKKISKEVEEQITGKDKNIKANQYNIYGPCYTYTPEGSKRADRSLGMRNLTEDADIPACADIQGLYHHLRLKEVRDLLHVKEQSSEWEVCSKKFVNYKENPKGSYYLYEEIIKNQIRVLIYSGDVDAVVPVTGTMFWIDKLQQELSLITLKPWRSWYVPQIREVDPNQIAGYVKDLNGLTFLTIRNAGHMVPLDKREEALIFMEKFIRNEYFP</sequence>
<dbReference type="EMBL" id="CAJJDN010000046">
    <property type="protein sequence ID" value="CAD8084365.1"/>
    <property type="molecule type" value="Genomic_DNA"/>
</dbReference>
<dbReference type="FunFam" id="3.40.50.1820:FF:000253">
    <property type="entry name" value="Carboxypeptidase"/>
    <property type="match status" value="1"/>
</dbReference>
<keyword evidence="1" id="KW-1133">Transmembrane helix</keyword>
<dbReference type="Pfam" id="PF00450">
    <property type="entry name" value="Peptidase_S10"/>
    <property type="match status" value="1"/>
</dbReference>
<dbReference type="PANTHER" id="PTHR11802">
    <property type="entry name" value="SERINE PROTEASE FAMILY S10 SERINE CARBOXYPEPTIDASE"/>
    <property type="match status" value="1"/>
</dbReference>
<comment type="caution">
    <text evidence="2">The sequence shown here is derived from an EMBL/GenBank/DDBJ whole genome shotgun (WGS) entry which is preliminary data.</text>
</comment>
<proteinExistence type="predicted"/>
<evidence type="ECO:0000313" key="3">
    <source>
        <dbReference type="Proteomes" id="UP000692954"/>
    </source>
</evidence>
<evidence type="ECO:0000313" key="2">
    <source>
        <dbReference type="EMBL" id="CAD8084365.1"/>
    </source>
</evidence>
<organism evidence="2 3">
    <name type="scientific">Paramecium sonneborni</name>
    <dbReference type="NCBI Taxonomy" id="65129"/>
    <lineage>
        <taxon>Eukaryota</taxon>
        <taxon>Sar</taxon>
        <taxon>Alveolata</taxon>
        <taxon>Ciliophora</taxon>
        <taxon>Intramacronucleata</taxon>
        <taxon>Oligohymenophorea</taxon>
        <taxon>Peniculida</taxon>
        <taxon>Parameciidae</taxon>
        <taxon>Paramecium</taxon>
    </lineage>
</organism>
<dbReference type="OrthoDB" id="443318at2759"/>
<keyword evidence="1" id="KW-0812">Transmembrane</keyword>
<keyword evidence="3" id="KW-1185">Reference proteome</keyword>
<dbReference type="GO" id="GO:0004185">
    <property type="term" value="F:serine-type carboxypeptidase activity"/>
    <property type="evidence" value="ECO:0007669"/>
    <property type="project" value="InterPro"/>
</dbReference>
<dbReference type="AlphaFoldDB" id="A0A8S1N5P2"/>
<accession>A0A8S1N5P2</accession>
<evidence type="ECO:0000256" key="1">
    <source>
        <dbReference type="SAM" id="Phobius"/>
    </source>
</evidence>
<dbReference type="PANTHER" id="PTHR11802:SF201">
    <property type="entry name" value="CARBOXYPEPTIDASE"/>
    <property type="match status" value="1"/>
</dbReference>
<protein>
    <recommendedName>
        <fullName evidence="4">Carboxypeptidase</fullName>
    </recommendedName>
</protein>
<feature type="transmembrane region" description="Helical" evidence="1">
    <location>
        <begin position="30"/>
        <end position="47"/>
    </location>
</feature>